<evidence type="ECO:0000256" key="1">
    <source>
        <dbReference type="SAM" id="Phobius"/>
    </source>
</evidence>
<dbReference type="RefSeq" id="WP_206657457.1">
    <property type="nucleotide sequence ID" value="NZ_CP071182.1"/>
</dbReference>
<dbReference type="InterPro" id="IPR019723">
    <property type="entry name" value="Uncharacterised_YfmQ"/>
</dbReference>
<dbReference type="AlphaFoldDB" id="A0A9X7Z8E6"/>
<keyword evidence="1" id="KW-0812">Transmembrane</keyword>
<evidence type="ECO:0000313" key="2">
    <source>
        <dbReference type="EMBL" id="QSO48121.1"/>
    </source>
</evidence>
<dbReference type="KEGG" id="afx:JZ786_03665"/>
<keyword evidence="3" id="KW-1185">Reference proteome</keyword>
<dbReference type="Pfam" id="PF10787">
    <property type="entry name" value="YfmQ"/>
    <property type="match status" value="1"/>
</dbReference>
<organism evidence="2 3">
    <name type="scientific">Alicyclobacillus mengziensis</name>
    <dbReference type="NCBI Taxonomy" id="2931921"/>
    <lineage>
        <taxon>Bacteria</taxon>
        <taxon>Bacillati</taxon>
        <taxon>Bacillota</taxon>
        <taxon>Bacilli</taxon>
        <taxon>Bacillales</taxon>
        <taxon>Alicyclobacillaceae</taxon>
        <taxon>Alicyclobacillus</taxon>
    </lineage>
</organism>
<dbReference type="EMBL" id="CP071182">
    <property type="protein sequence ID" value="QSO48121.1"/>
    <property type="molecule type" value="Genomic_DNA"/>
</dbReference>
<protein>
    <submittedName>
        <fullName evidence="2">Uncharacterized protein</fullName>
    </submittedName>
</protein>
<proteinExistence type="predicted"/>
<accession>A0A9X7Z8E6</accession>
<keyword evidence="1" id="KW-1133">Transmembrane helix</keyword>
<evidence type="ECO:0000313" key="3">
    <source>
        <dbReference type="Proteomes" id="UP000663505"/>
    </source>
</evidence>
<feature type="transmembrane region" description="Helical" evidence="1">
    <location>
        <begin position="12"/>
        <end position="30"/>
    </location>
</feature>
<dbReference type="Proteomes" id="UP000663505">
    <property type="component" value="Chromosome"/>
</dbReference>
<reference evidence="2 3" key="1">
    <citation type="submission" date="2021-02" db="EMBL/GenBank/DDBJ databases">
        <title>Alicyclobacillus curvatus sp. nov. and Alicyclobacillus mengziensis sp. nov., two acidophilic bacteria isolated from acid mine drainage.</title>
        <authorList>
            <person name="Huang Y."/>
        </authorList>
    </citation>
    <scope>NUCLEOTIDE SEQUENCE [LARGE SCALE GENOMIC DNA]</scope>
    <source>
        <strain evidence="2 3">S30H14</strain>
    </source>
</reference>
<keyword evidence="1" id="KW-0472">Membrane</keyword>
<gene>
    <name evidence="2" type="ORF">JZ786_03665</name>
</gene>
<sequence length="139" mass="16621">MSLAVPFWNYFWHIVALIFILLACLPTNYWRRINKRFAIHQELVPHEATDMRHEERLIPPQLVEELIEAYNCGNFLYRKPVYAPPGDAPLTWRYPIRHESYAIYLNGPYLDVVKSRGRRTRVFTIQSDVLHHWMISRAN</sequence>
<name>A0A9X7Z8E6_9BACL</name>